<dbReference type="AlphaFoldDB" id="A0A6A6NW11"/>
<feature type="region of interest" description="Disordered" evidence="1">
    <location>
        <begin position="271"/>
        <end position="291"/>
    </location>
</feature>
<evidence type="ECO:0000313" key="2">
    <source>
        <dbReference type="EMBL" id="KAF2455453.1"/>
    </source>
</evidence>
<evidence type="ECO:0000313" key="3">
    <source>
        <dbReference type="Proteomes" id="UP000799766"/>
    </source>
</evidence>
<accession>A0A6A6NW11</accession>
<name>A0A6A6NW11_9PEZI</name>
<protein>
    <submittedName>
        <fullName evidence="2">Uncharacterized protein</fullName>
    </submittedName>
</protein>
<keyword evidence="3" id="KW-1185">Reference proteome</keyword>
<reference evidence="2" key="1">
    <citation type="journal article" date="2020" name="Stud. Mycol.">
        <title>101 Dothideomycetes genomes: a test case for predicting lifestyles and emergence of pathogens.</title>
        <authorList>
            <person name="Haridas S."/>
            <person name="Albert R."/>
            <person name="Binder M."/>
            <person name="Bloem J."/>
            <person name="Labutti K."/>
            <person name="Salamov A."/>
            <person name="Andreopoulos B."/>
            <person name="Baker S."/>
            <person name="Barry K."/>
            <person name="Bills G."/>
            <person name="Bluhm B."/>
            <person name="Cannon C."/>
            <person name="Castanera R."/>
            <person name="Culley D."/>
            <person name="Daum C."/>
            <person name="Ezra D."/>
            <person name="Gonzalez J."/>
            <person name="Henrissat B."/>
            <person name="Kuo A."/>
            <person name="Liang C."/>
            <person name="Lipzen A."/>
            <person name="Lutzoni F."/>
            <person name="Magnuson J."/>
            <person name="Mondo S."/>
            <person name="Nolan M."/>
            <person name="Ohm R."/>
            <person name="Pangilinan J."/>
            <person name="Park H.-J."/>
            <person name="Ramirez L."/>
            <person name="Alfaro M."/>
            <person name="Sun H."/>
            <person name="Tritt A."/>
            <person name="Yoshinaga Y."/>
            <person name="Zwiers L.-H."/>
            <person name="Turgeon B."/>
            <person name="Goodwin S."/>
            <person name="Spatafora J."/>
            <person name="Crous P."/>
            <person name="Grigoriev I."/>
        </authorList>
    </citation>
    <scope>NUCLEOTIDE SEQUENCE</scope>
    <source>
        <strain evidence="2">ATCC 16933</strain>
    </source>
</reference>
<proteinExistence type="predicted"/>
<dbReference type="EMBL" id="MU001686">
    <property type="protein sequence ID" value="KAF2455453.1"/>
    <property type="molecule type" value="Genomic_DNA"/>
</dbReference>
<sequence>MPEREKYRTRSPQPLRAAVSPSSLPPFFYSFLQLTKSLPPPFAIFFLSSLPTVESPPCPDKLCKSTVRTCLSSSKTIFAPDVPADDATYQRIPQTPQLRLRARHILTTSCLAPVAFPSLQAGSLTTWHAPSCLALTSPAEDLVTAFHPAQLSCVARICCDSCPSPRSECRPSSVALVACATRRAEGEGRANAGRKARAAAVDCVEPREHRRRLLPPFPVAPPPKRRKPGPHSVPWRIGLLTDPTRISQAQITPATNASEFTLRLHSKSFHSQVSSSAGPDTSPGYRNLPGRASPTAVTISAQKAFFIPLSARPP</sequence>
<dbReference type="Proteomes" id="UP000799766">
    <property type="component" value="Unassembled WGS sequence"/>
</dbReference>
<organism evidence="2 3">
    <name type="scientific">Lineolata rhizophorae</name>
    <dbReference type="NCBI Taxonomy" id="578093"/>
    <lineage>
        <taxon>Eukaryota</taxon>
        <taxon>Fungi</taxon>
        <taxon>Dikarya</taxon>
        <taxon>Ascomycota</taxon>
        <taxon>Pezizomycotina</taxon>
        <taxon>Dothideomycetes</taxon>
        <taxon>Dothideomycetes incertae sedis</taxon>
        <taxon>Lineolatales</taxon>
        <taxon>Lineolataceae</taxon>
        <taxon>Lineolata</taxon>
    </lineage>
</organism>
<evidence type="ECO:0000256" key="1">
    <source>
        <dbReference type="SAM" id="MobiDB-lite"/>
    </source>
</evidence>
<feature type="region of interest" description="Disordered" evidence="1">
    <location>
        <begin position="214"/>
        <end position="233"/>
    </location>
</feature>
<gene>
    <name evidence="2" type="ORF">BDY21DRAFT_66047</name>
</gene>